<protein>
    <submittedName>
        <fullName evidence="2">Uncharacterized protein</fullName>
    </submittedName>
</protein>
<dbReference type="EMBL" id="JH600070">
    <property type="protein sequence ID" value="EIJ41983.1"/>
    <property type="molecule type" value="Genomic_DNA"/>
</dbReference>
<keyword evidence="1" id="KW-0812">Transmembrane</keyword>
<sequence>MDMITSLFCSIDDFSKWFMPLWEQQLSVLGFMVNVIAGLIAYTWKLHKPSLMSRINPKLDDGFNLLNPSQPLFI</sequence>
<dbReference type="AlphaFoldDB" id="I3CEE0"/>
<dbReference type="RefSeq" id="WP_002684430.1">
    <property type="nucleotide sequence ID" value="NZ_JH600070.1"/>
</dbReference>
<gene>
    <name evidence="2" type="ORF">BegalDRAFT_1080</name>
</gene>
<keyword evidence="3" id="KW-1185">Reference proteome</keyword>
<evidence type="ECO:0000313" key="3">
    <source>
        <dbReference type="Proteomes" id="UP000005744"/>
    </source>
</evidence>
<organism evidence="2 3">
    <name type="scientific">Beggiatoa alba B18LD</name>
    <dbReference type="NCBI Taxonomy" id="395493"/>
    <lineage>
        <taxon>Bacteria</taxon>
        <taxon>Pseudomonadati</taxon>
        <taxon>Pseudomonadota</taxon>
        <taxon>Gammaproteobacteria</taxon>
        <taxon>Thiotrichales</taxon>
        <taxon>Thiotrichaceae</taxon>
        <taxon>Beggiatoa</taxon>
    </lineage>
</organism>
<keyword evidence="1" id="KW-0472">Membrane</keyword>
<evidence type="ECO:0000313" key="2">
    <source>
        <dbReference type="EMBL" id="EIJ41983.1"/>
    </source>
</evidence>
<proteinExistence type="predicted"/>
<evidence type="ECO:0000256" key="1">
    <source>
        <dbReference type="SAM" id="Phobius"/>
    </source>
</evidence>
<accession>I3CEE0</accession>
<feature type="transmembrane region" description="Helical" evidence="1">
    <location>
        <begin position="26"/>
        <end position="44"/>
    </location>
</feature>
<dbReference type="HOGENOM" id="CLU_2680250_0_0_6"/>
<keyword evidence="1" id="KW-1133">Transmembrane helix</keyword>
<name>I3CEE0_9GAMM</name>
<dbReference type="Proteomes" id="UP000005744">
    <property type="component" value="Unassembled WGS sequence"/>
</dbReference>
<reference evidence="2 3" key="1">
    <citation type="submission" date="2011-11" db="EMBL/GenBank/DDBJ databases">
        <title>Improved High-Quality Draft sequence of Beggiatoa alba B18lD.</title>
        <authorList>
            <consortium name="US DOE Joint Genome Institute"/>
            <person name="Lucas S."/>
            <person name="Han J."/>
            <person name="Lapidus A."/>
            <person name="Cheng J.-F."/>
            <person name="Goodwin L."/>
            <person name="Pitluck S."/>
            <person name="Peters L."/>
            <person name="Mikhailova N."/>
            <person name="Held B."/>
            <person name="Detter J.C."/>
            <person name="Han C."/>
            <person name="Tapia R."/>
            <person name="Land M."/>
            <person name="Hauser L."/>
            <person name="Kyrpides N."/>
            <person name="Ivanova N."/>
            <person name="Pagani I."/>
            <person name="Samuel K."/>
            <person name="Teske A."/>
            <person name="Mueller J."/>
            <person name="Woyke T."/>
        </authorList>
    </citation>
    <scope>NUCLEOTIDE SEQUENCE [LARGE SCALE GENOMIC DNA]</scope>
    <source>
        <strain evidence="2 3">B18LD</strain>
    </source>
</reference>